<keyword evidence="1" id="KW-0732">Signal</keyword>
<dbReference type="InterPro" id="IPR046551">
    <property type="entry name" value="DUF6705"/>
</dbReference>
<gene>
    <name evidence="3" type="ORF">JI747_020145</name>
</gene>
<dbReference type="Pfam" id="PF20448">
    <property type="entry name" value="DUF6705"/>
    <property type="match status" value="1"/>
</dbReference>
<accession>A0ABS8A673</accession>
<feature type="chain" id="PRO_5045286114" description="DUF6705 domain-containing protein" evidence="1">
    <location>
        <begin position="19"/>
        <end position="190"/>
    </location>
</feature>
<dbReference type="EMBL" id="JAERSE020000006">
    <property type="protein sequence ID" value="MCA6069478.1"/>
    <property type="molecule type" value="Genomic_DNA"/>
</dbReference>
<dbReference type="PROSITE" id="PS51257">
    <property type="entry name" value="PROKAR_LIPOPROTEIN"/>
    <property type="match status" value="1"/>
</dbReference>
<dbReference type="Proteomes" id="UP000618240">
    <property type="component" value="Unassembled WGS sequence"/>
</dbReference>
<evidence type="ECO:0000313" key="3">
    <source>
        <dbReference type="EMBL" id="MCA6069478.1"/>
    </source>
</evidence>
<name>A0ABS8A673_9FLAO</name>
<comment type="caution">
    <text evidence="3">The sequence shown here is derived from an EMBL/GenBank/DDBJ whole genome shotgun (WGS) entry which is preliminary data.</text>
</comment>
<reference evidence="3 4" key="1">
    <citation type="submission" date="2021-09" db="EMBL/GenBank/DDBJ databases">
        <title>Genome sequencing and assembly of Chryseobacterium sp. RG1.</title>
        <authorList>
            <person name="Chhetri G."/>
        </authorList>
    </citation>
    <scope>NUCLEOTIDE SEQUENCE [LARGE SCALE GENOMIC DNA]</scope>
    <source>
        <strain evidence="3 4">RG1</strain>
    </source>
</reference>
<keyword evidence="4" id="KW-1185">Reference proteome</keyword>
<protein>
    <recommendedName>
        <fullName evidence="2">DUF6705 domain-containing protein</fullName>
    </recommendedName>
</protein>
<dbReference type="RefSeq" id="WP_225690744.1">
    <property type="nucleotide sequence ID" value="NZ_JAERSE020000006.1"/>
</dbReference>
<evidence type="ECO:0000259" key="2">
    <source>
        <dbReference type="Pfam" id="PF20448"/>
    </source>
</evidence>
<evidence type="ECO:0000313" key="4">
    <source>
        <dbReference type="Proteomes" id="UP000618240"/>
    </source>
</evidence>
<feature type="domain" description="DUF6705" evidence="2">
    <location>
        <begin position="1"/>
        <end position="138"/>
    </location>
</feature>
<feature type="signal peptide" evidence="1">
    <location>
        <begin position="1"/>
        <end position="18"/>
    </location>
</feature>
<evidence type="ECO:0000256" key="1">
    <source>
        <dbReference type="SAM" id="SignalP"/>
    </source>
</evidence>
<sequence length="190" mass="21816">MKNIIFILILLLSFSCKSQSIISLEQAYVYSKSDDGLPETVTYVKDINNRLDQFVGTWKGSYGGKQYEFRFIKKINFGSYSVKWDELIGRFLVNDSNGNILYSSLNESNDENTHLRGINIQNKTYMLNFSGNVEYCNDRGVVFIEVSQNNPNIMYLSFDRDKGAFDPAKCPNYSTFVPLLPKTKMTLTKQ</sequence>
<proteinExistence type="predicted"/>
<organism evidence="3 4">
    <name type="scientific">Chryseobacterium tagetis</name>
    <dbReference type="NCBI Taxonomy" id="2801334"/>
    <lineage>
        <taxon>Bacteria</taxon>
        <taxon>Pseudomonadati</taxon>
        <taxon>Bacteroidota</taxon>
        <taxon>Flavobacteriia</taxon>
        <taxon>Flavobacteriales</taxon>
        <taxon>Weeksellaceae</taxon>
        <taxon>Chryseobacterium group</taxon>
        <taxon>Chryseobacterium</taxon>
    </lineage>
</organism>